<dbReference type="AlphaFoldDB" id="A0AA37PDZ4"/>
<dbReference type="InterPro" id="IPR011701">
    <property type="entry name" value="MFS"/>
</dbReference>
<dbReference type="GeneID" id="73331435"/>
<keyword evidence="10" id="KW-1185">Reference proteome</keyword>
<keyword evidence="5 7" id="KW-0472">Membrane</keyword>
<feature type="transmembrane region" description="Helical" evidence="7">
    <location>
        <begin position="286"/>
        <end position="309"/>
    </location>
</feature>
<feature type="transmembrane region" description="Helical" evidence="7">
    <location>
        <begin position="471"/>
        <end position="490"/>
    </location>
</feature>
<reference evidence="9 10" key="1">
    <citation type="submission" date="2022-03" db="EMBL/GenBank/DDBJ databases">
        <title>Genome data of Colletotrichum spp.</title>
        <authorList>
            <person name="Utami Y.D."/>
            <person name="Hiruma K."/>
        </authorList>
    </citation>
    <scope>NUCLEOTIDE SEQUENCE [LARGE SCALE GENOMIC DNA]</scope>
    <source>
        <strain evidence="9 10">MAFF 239500</strain>
    </source>
</reference>
<evidence type="ECO:0000256" key="3">
    <source>
        <dbReference type="ARBA" id="ARBA00022692"/>
    </source>
</evidence>
<feature type="transmembrane region" description="Helical" evidence="7">
    <location>
        <begin position="378"/>
        <end position="397"/>
    </location>
</feature>
<dbReference type="PROSITE" id="PS50850">
    <property type="entry name" value="MFS"/>
    <property type="match status" value="1"/>
</dbReference>
<protein>
    <submittedName>
        <fullName evidence="9">MFS transporter prlG</fullName>
    </submittedName>
</protein>
<keyword evidence="4 7" id="KW-1133">Transmembrane helix</keyword>
<dbReference type="InterPro" id="IPR036259">
    <property type="entry name" value="MFS_trans_sf"/>
</dbReference>
<evidence type="ECO:0000256" key="1">
    <source>
        <dbReference type="ARBA" id="ARBA00004141"/>
    </source>
</evidence>
<feature type="transmembrane region" description="Helical" evidence="7">
    <location>
        <begin position="438"/>
        <end position="465"/>
    </location>
</feature>
<dbReference type="Gene3D" id="1.20.1250.20">
    <property type="entry name" value="MFS general substrate transporter like domains"/>
    <property type="match status" value="1"/>
</dbReference>
<feature type="transmembrane region" description="Helical" evidence="7">
    <location>
        <begin position="329"/>
        <end position="357"/>
    </location>
</feature>
<evidence type="ECO:0000256" key="5">
    <source>
        <dbReference type="ARBA" id="ARBA00023136"/>
    </source>
</evidence>
<evidence type="ECO:0000256" key="6">
    <source>
        <dbReference type="SAM" id="MobiDB-lite"/>
    </source>
</evidence>
<name>A0AA37PDZ4_9PEZI</name>
<feature type="region of interest" description="Disordered" evidence="6">
    <location>
        <begin position="1"/>
        <end position="30"/>
    </location>
</feature>
<feature type="transmembrane region" description="Helical" evidence="7">
    <location>
        <begin position="97"/>
        <end position="117"/>
    </location>
</feature>
<comment type="caution">
    <text evidence="9">The sequence shown here is derived from an EMBL/GenBank/DDBJ whole genome shotgun (WGS) entry which is preliminary data.</text>
</comment>
<keyword evidence="3 7" id="KW-0812">Transmembrane</keyword>
<evidence type="ECO:0000259" key="8">
    <source>
        <dbReference type="PROSITE" id="PS50850"/>
    </source>
</evidence>
<feature type="transmembrane region" description="Helical" evidence="7">
    <location>
        <begin position="217"/>
        <end position="237"/>
    </location>
</feature>
<dbReference type="GO" id="GO:0016020">
    <property type="term" value="C:membrane"/>
    <property type="evidence" value="ECO:0007669"/>
    <property type="project" value="UniProtKB-SubCell"/>
</dbReference>
<dbReference type="GO" id="GO:0022857">
    <property type="term" value="F:transmembrane transporter activity"/>
    <property type="evidence" value="ECO:0007669"/>
    <property type="project" value="InterPro"/>
</dbReference>
<evidence type="ECO:0000313" key="10">
    <source>
        <dbReference type="Proteomes" id="UP001055115"/>
    </source>
</evidence>
<feature type="transmembrane region" description="Helical" evidence="7">
    <location>
        <begin position="60"/>
        <end position="77"/>
    </location>
</feature>
<feature type="domain" description="Major facilitator superfamily (MFS) profile" evidence="8">
    <location>
        <begin position="62"/>
        <end position="495"/>
    </location>
</feature>
<evidence type="ECO:0000256" key="7">
    <source>
        <dbReference type="SAM" id="Phobius"/>
    </source>
</evidence>
<dbReference type="RefSeq" id="XP_049132802.1">
    <property type="nucleotide sequence ID" value="XM_049276845.1"/>
</dbReference>
<sequence>MGTAFSSIPDDDESTQPPNSPPWSWGNRPPLSEKESLHVVDWNKPHDPENPMHWTAKSRWVQIVLVSALTLQVAIASSMPAPAVADTIRDFKAPKGVLSSLVVSIFNLGIVVGTVLAAPLSELYGRYPVYVLSIFFFLACNAACAVSPNLGILLLFRLLSGAAGAAPLAIGGGTIADVALPAWRGRAVSVYSSALLLGSVIGPVTGGFLSQYFGWRWIFWSLCIVASVIGIATSFFLRETSAKILLERRAQKVRKRTGDLGYFSALAAGVSPSKAFSKAIKRPFRLLILNPIVLAFSSYFAVIYGYLHLTNVHQYLFFTTLPAVFTGKYGFSVSFSGLTFLGVGIGIIVGVVLDLLWSDRIAASLLLKTGARRPELRLTAMAYSVPLIPAGLLLYGWTAEKSVFWLAPMTGSTIFGVGVMLVFTPLTSYFIEVFTIHAASALAAATIVSGIFATFLPLVGSLLYATLGLGWENTVLAALAVVVAPVPWFVMKKGQAMREKHAYQAF</sequence>
<proteinExistence type="inferred from homology"/>
<dbReference type="Pfam" id="PF07690">
    <property type="entry name" value="MFS_1"/>
    <property type="match status" value="1"/>
</dbReference>
<feature type="transmembrane region" description="Helical" evidence="7">
    <location>
        <begin position="403"/>
        <end position="426"/>
    </location>
</feature>
<evidence type="ECO:0000313" key="9">
    <source>
        <dbReference type="EMBL" id="GKT50452.1"/>
    </source>
</evidence>
<dbReference type="SUPFAM" id="SSF103473">
    <property type="entry name" value="MFS general substrate transporter"/>
    <property type="match status" value="1"/>
</dbReference>
<dbReference type="EMBL" id="BQXU01000037">
    <property type="protein sequence ID" value="GKT50452.1"/>
    <property type="molecule type" value="Genomic_DNA"/>
</dbReference>
<feature type="transmembrane region" description="Helical" evidence="7">
    <location>
        <begin position="129"/>
        <end position="148"/>
    </location>
</feature>
<organism evidence="9 10">
    <name type="scientific">Colletotrichum spaethianum</name>
    <dbReference type="NCBI Taxonomy" id="700344"/>
    <lineage>
        <taxon>Eukaryota</taxon>
        <taxon>Fungi</taxon>
        <taxon>Dikarya</taxon>
        <taxon>Ascomycota</taxon>
        <taxon>Pezizomycotina</taxon>
        <taxon>Sordariomycetes</taxon>
        <taxon>Hypocreomycetidae</taxon>
        <taxon>Glomerellales</taxon>
        <taxon>Glomerellaceae</taxon>
        <taxon>Colletotrichum</taxon>
        <taxon>Colletotrichum spaethianum species complex</taxon>
    </lineage>
</organism>
<dbReference type="PANTHER" id="PTHR23502">
    <property type="entry name" value="MAJOR FACILITATOR SUPERFAMILY"/>
    <property type="match status" value="1"/>
</dbReference>
<comment type="subcellular location">
    <subcellularLocation>
        <location evidence="1">Membrane</location>
        <topology evidence="1">Multi-pass membrane protein</topology>
    </subcellularLocation>
</comment>
<dbReference type="InterPro" id="IPR020846">
    <property type="entry name" value="MFS_dom"/>
</dbReference>
<feature type="transmembrane region" description="Helical" evidence="7">
    <location>
        <begin position="188"/>
        <end position="211"/>
    </location>
</feature>
<comment type="similarity">
    <text evidence="2">Belongs to the major facilitator superfamily.</text>
</comment>
<dbReference type="PANTHER" id="PTHR23502:SF68">
    <property type="entry name" value="MULTIDRUG TRANSPORTER, PUTATIVE (AFU_ORTHOLOGUE AFUA_3G01120)-RELATED"/>
    <property type="match status" value="1"/>
</dbReference>
<evidence type="ECO:0000256" key="4">
    <source>
        <dbReference type="ARBA" id="ARBA00022989"/>
    </source>
</evidence>
<gene>
    <name evidence="9" type="ORF">ColSpa_10633</name>
</gene>
<dbReference type="Proteomes" id="UP001055115">
    <property type="component" value="Unassembled WGS sequence"/>
</dbReference>
<accession>A0AA37PDZ4</accession>
<evidence type="ECO:0000256" key="2">
    <source>
        <dbReference type="ARBA" id="ARBA00008335"/>
    </source>
</evidence>